<sequence>MPDEQRIDQFFEQLVCGYTEAEVAEIRQYIADWDTSTYVTVSQSILDHASRKEFDRLKYLRKAHNFNKSRAARVPKSGYRRDGSAVYRKGNEYLIVRPDKFGTEKIVTYGVNDD</sequence>
<dbReference type="RefSeq" id="WP_127080133.1">
    <property type="nucleotide sequence ID" value="NZ_RSCL01000003.1"/>
</dbReference>
<dbReference type="AlphaFoldDB" id="A0A3S1CQ40"/>
<gene>
    <name evidence="1" type="ORF">DSM106972_014800</name>
</gene>
<accession>A0A3S1CQ40</accession>
<keyword evidence="2" id="KW-1185">Reference proteome</keyword>
<reference evidence="1" key="1">
    <citation type="submission" date="2018-12" db="EMBL/GenBank/DDBJ databases">
        <authorList>
            <person name="Will S."/>
            <person name="Neumann-Schaal M."/>
            <person name="Henke P."/>
        </authorList>
    </citation>
    <scope>NUCLEOTIDE SEQUENCE</scope>
    <source>
        <strain evidence="1">PCC 7102</strain>
    </source>
</reference>
<comment type="caution">
    <text evidence="1">The sequence shown here is derived from an EMBL/GenBank/DDBJ whole genome shotgun (WGS) entry which is preliminary data.</text>
</comment>
<dbReference type="EMBL" id="RSCL01000003">
    <property type="protein sequence ID" value="RUT08312.1"/>
    <property type="molecule type" value="Genomic_DNA"/>
</dbReference>
<proteinExistence type="predicted"/>
<evidence type="ECO:0000313" key="1">
    <source>
        <dbReference type="EMBL" id="RUT08312.1"/>
    </source>
</evidence>
<protein>
    <submittedName>
        <fullName evidence="1">Uncharacterized protein</fullName>
    </submittedName>
</protein>
<evidence type="ECO:0000313" key="2">
    <source>
        <dbReference type="Proteomes" id="UP000271624"/>
    </source>
</evidence>
<dbReference type="OrthoDB" id="487561at2"/>
<dbReference type="Proteomes" id="UP000271624">
    <property type="component" value="Unassembled WGS sequence"/>
</dbReference>
<reference evidence="1" key="2">
    <citation type="journal article" date="2019" name="Genome Biol. Evol.">
        <title>Day and night: Metabolic profiles and evolutionary relationships of six axenic non-marine cyanobacteria.</title>
        <authorList>
            <person name="Will S.E."/>
            <person name="Henke P."/>
            <person name="Boedeker C."/>
            <person name="Huang S."/>
            <person name="Brinkmann H."/>
            <person name="Rohde M."/>
            <person name="Jarek M."/>
            <person name="Friedl T."/>
            <person name="Seufert S."/>
            <person name="Schumacher M."/>
            <person name="Overmann J."/>
            <person name="Neumann-Schaal M."/>
            <person name="Petersen J."/>
        </authorList>
    </citation>
    <scope>NUCLEOTIDE SEQUENCE [LARGE SCALE GENOMIC DNA]</scope>
    <source>
        <strain evidence="1">PCC 7102</strain>
    </source>
</reference>
<organism evidence="1 2">
    <name type="scientific">Dulcicalothrix desertica PCC 7102</name>
    <dbReference type="NCBI Taxonomy" id="232991"/>
    <lineage>
        <taxon>Bacteria</taxon>
        <taxon>Bacillati</taxon>
        <taxon>Cyanobacteriota</taxon>
        <taxon>Cyanophyceae</taxon>
        <taxon>Nostocales</taxon>
        <taxon>Calotrichaceae</taxon>
        <taxon>Dulcicalothrix</taxon>
    </lineage>
</organism>
<name>A0A3S1CQ40_9CYAN</name>